<dbReference type="GO" id="GO:0003677">
    <property type="term" value="F:DNA binding"/>
    <property type="evidence" value="ECO:0007669"/>
    <property type="project" value="UniProtKB-KW"/>
</dbReference>
<evidence type="ECO:0000259" key="2">
    <source>
        <dbReference type="PROSITE" id="PS50943"/>
    </source>
</evidence>
<reference evidence="3 4" key="1">
    <citation type="submission" date="2018-08" db="EMBL/GenBank/DDBJ databases">
        <title>Neisseria animalis ATCC 49930 complete genome.</title>
        <authorList>
            <person name="Veseli I.A."/>
            <person name="Mascarenhas dos Santos A.C."/>
            <person name="Buttler R."/>
            <person name="Pombert J.-F."/>
        </authorList>
    </citation>
    <scope>NUCLEOTIDE SEQUENCE [LARGE SCALE GENOMIC DNA]</scope>
    <source>
        <strain evidence="3 4">ATCC 49930</strain>
    </source>
</reference>
<dbReference type="SUPFAM" id="SSF47413">
    <property type="entry name" value="lambda repressor-like DNA-binding domains"/>
    <property type="match status" value="1"/>
</dbReference>
<gene>
    <name evidence="3" type="ORF">D0T90_09100</name>
</gene>
<keyword evidence="1" id="KW-0238">DNA-binding</keyword>
<evidence type="ECO:0000256" key="1">
    <source>
        <dbReference type="ARBA" id="ARBA00023125"/>
    </source>
</evidence>
<organism evidence="3 4">
    <name type="scientific">Neisseria animalis</name>
    <dbReference type="NCBI Taxonomy" id="492"/>
    <lineage>
        <taxon>Bacteria</taxon>
        <taxon>Pseudomonadati</taxon>
        <taxon>Pseudomonadota</taxon>
        <taxon>Betaproteobacteria</taxon>
        <taxon>Neisseriales</taxon>
        <taxon>Neisseriaceae</taxon>
        <taxon>Neisseria</taxon>
    </lineage>
</organism>
<dbReference type="OrthoDB" id="5524454at2"/>
<dbReference type="CDD" id="cd00093">
    <property type="entry name" value="HTH_XRE"/>
    <property type="match status" value="1"/>
</dbReference>
<sequence length="122" mass="13439">MALGSSNRELGGNIGKTIAKYRMAAGLTQAQVAEILDVSNDAVSRMERGGIMPTVARLIKLAEIFGCEVTDLLTESSPLVNDQSKRLAALLGRLDEEARMELMDIVEQMVKLYERGIRRSDR</sequence>
<dbReference type="KEGG" id="naq:D0T90_09100"/>
<evidence type="ECO:0000313" key="4">
    <source>
        <dbReference type="Proteomes" id="UP000325536"/>
    </source>
</evidence>
<dbReference type="SMART" id="SM00530">
    <property type="entry name" value="HTH_XRE"/>
    <property type="match status" value="1"/>
</dbReference>
<protein>
    <submittedName>
        <fullName evidence="3">XRE family transcriptional regulator</fullName>
    </submittedName>
</protein>
<accession>A0A5P3MSM1</accession>
<keyword evidence="4" id="KW-1185">Reference proteome</keyword>
<dbReference type="PANTHER" id="PTHR46558">
    <property type="entry name" value="TRACRIPTIONAL REGULATORY PROTEIN-RELATED-RELATED"/>
    <property type="match status" value="1"/>
</dbReference>
<feature type="domain" description="HTH cro/C1-type" evidence="2">
    <location>
        <begin position="18"/>
        <end position="72"/>
    </location>
</feature>
<dbReference type="EMBL" id="CP031699">
    <property type="protein sequence ID" value="QEY24602.1"/>
    <property type="molecule type" value="Genomic_DNA"/>
</dbReference>
<dbReference type="Pfam" id="PF01381">
    <property type="entry name" value="HTH_3"/>
    <property type="match status" value="1"/>
</dbReference>
<dbReference type="InterPro" id="IPR010982">
    <property type="entry name" value="Lambda_DNA-bd_dom_sf"/>
</dbReference>
<proteinExistence type="predicted"/>
<dbReference type="Proteomes" id="UP000325536">
    <property type="component" value="Chromosome"/>
</dbReference>
<name>A0A5P3MSM1_NEIAN</name>
<dbReference type="RefSeq" id="WP_123794814.1">
    <property type="nucleotide sequence ID" value="NZ_CP031699.1"/>
</dbReference>
<dbReference type="Gene3D" id="1.10.260.40">
    <property type="entry name" value="lambda repressor-like DNA-binding domains"/>
    <property type="match status" value="1"/>
</dbReference>
<dbReference type="InterPro" id="IPR001387">
    <property type="entry name" value="Cro/C1-type_HTH"/>
</dbReference>
<dbReference type="AlphaFoldDB" id="A0A5P3MSM1"/>
<dbReference type="PANTHER" id="PTHR46558:SF4">
    <property type="entry name" value="DNA-BIDING PHAGE PROTEIN"/>
    <property type="match status" value="1"/>
</dbReference>
<dbReference type="PROSITE" id="PS50943">
    <property type="entry name" value="HTH_CROC1"/>
    <property type="match status" value="1"/>
</dbReference>
<evidence type="ECO:0000313" key="3">
    <source>
        <dbReference type="EMBL" id="QEY24602.1"/>
    </source>
</evidence>